<sequence>MRGIGMLISAMAAAVGGCIAEMCREQKYFQVTKYMFQTEKVSSASGKIKIVFLSDQHNKVYGNKNKILYESVKAEKPDLILIGGDMLIGKKGVLAEPALDFVRRLPLICPVYYANGNHEQRMKERTAYFGNTYHEYKERLLKAGVHFLENETVHLKIKGTALCISGLELPLYTYKKFQTFPIKKEDIRKRIGTAARDELQILLAHNPAFSEIYKEWGADLVLAGHLHGGLVRVPGFRGIITPQLKLFPKYSGEMRKDKNQAVIVSRGLGMHTIKIRLFNKAEVVSVCLYGPDGKNHL</sequence>
<dbReference type="InterPro" id="IPR051158">
    <property type="entry name" value="Metallophosphoesterase_sf"/>
</dbReference>
<dbReference type="SUPFAM" id="SSF56300">
    <property type="entry name" value="Metallo-dependent phosphatases"/>
    <property type="match status" value="1"/>
</dbReference>
<dbReference type="Gene3D" id="3.60.21.10">
    <property type="match status" value="1"/>
</dbReference>
<evidence type="ECO:0000259" key="1">
    <source>
        <dbReference type="Pfam" id="PF00149"/>
    </source>
</evidence>
<evidence type="ECO:0000313" key="2">
    <source>
        <dbReference type="EMBL" id="MBC5687902.1"/>
    </source>
</evidence>
<protein>
    <submittedName>
        <fullName evidence="2">Metallophosphoesterase</fullName>
    </submittedName>
</protein>
<dbReference type="PANTHER" id="PTHR31302:SF0">
    <property type="entry name" value="TRANSMEMBRANE PROTEIN WITH METALLOPHOSPHOESTERASE DOMAIN"/>
    <property type="match status" value="1"/>
</dbReference>
<dbReference type="RefSeq" id="WP_186874555.1">
    <property type="nucleotide sequence ID" value="NZ_JACOPF010000001.1"/>
</dbReference>
<dbReference type="GO" id="GO:0016787">
    <property type="term" value="F:hydrolase activity"/>
    <property type="evidence" value="ECO:0007669"/>
    <property type="project" value="InterPro"/>
</dbReference>
<dbReference type="Pfam" id="PF00149">
    <property type="entry name" value="Metallophos"/>
    <property type="match status" value="1"/>
</dbReference>
<name>A0A923RR08_9FIRM</name>
<organism evidence="2 3">
    <name type="scientific">Mediterraneibacter hominis</name>
    <dbReference type="NCBI Taxonomy" id="2763054"/>
    <lineage>
        <taxon>Bacteria</taxon>
        <taxon>Bacillati</taxon>
        <taxon>Bacillota</taxon>
        <taxon>Clostridia</taxon>
        <taxon>Lachnospirales</taxon>
        <taxon>Lachnospiraceae</taxon>
        <taxon>Mediterraneibacter</taxon>
    </lineage>
</organism>
<comment type="caution">
    <text evidence="2">The sequence shown here is derived from an EMBL/GenBank/DDBJ whole genome shotgun (WGS) entry which is preliminary data.</text>
</comment>
<feature type="domain" description="Calcineurin-like phosphoesterase" evidence="1">
    <location>
        <begin position="48"/>
        <end position="228"/>
    </location>
</feature>
<reference evidence="2" key="1">
    <citation type="submission" date="2020-08" db="EMBL/GenBank/DDBJ databases">
        <title>Genome public.</title>
        <authorList>
            <person name="Liu C."/>
            <person name="Sun Q."/>
        </authorList>
    </citation>
    <scope>NUCLEOTIDE SEQUENCE</scope>
    <source>
        <strain evidence="2">NSJ-55</strain>
    </source>
</reference>
<accession>A0A923RR08</accession>
<dbReference type="Proteomes" id="UP000652477">
    <property type="component" value="Unassembled WGS sequence"/>
</dbReference>
<dbReference type="InterPro" id="IPR029052">
    <property type="entry name" value="Metallo-depent_PP-like"/>
</dbReference>
<gene>
    <name evidence="2" type="ORF">H8S37_02970</name>
</gene>
<keyword evidence="3" id="KW-1185">Reference proteome</keyword>
<dbReference type="AlphaFoldDB" id="A0A923RR08"/>
<proteinExistence type="predicted"/>
<dbReference type="PROSITE" id="PS51257">
    <property type="entry name" value="PROKAR_LIPOPROTEIN"/>
    <property type="match status" value="1"/>
</dbReference>
<dbReference type="EMBL" id="JACOPF010000001">
    <property type="protein sequence ID" value="MBC5687902.1"/>
    <property type="molecule type" value="Genomic_DNA"/>
</dbReference>
<dbReference type="PANTHER" id="PTHR31302">
    <property type="entry name" value="TRANSMEMBRANE PROTEIN WITH METALLOPHOSPHOESTERASE DOMAIN-RELATED"/>
    <property type="match status" value="1"/>
</dbReference>
<dbReference type="InterPro" id="IPR004843">
    <property type="entry name" value="Calcineurin-like_PHP"/>
</dbReference>
<evidence type="ECO:0000313" key="3">
    <source>
        <dbReference type="Proteomes" id="UP000652477"/>
    </source>
</evidence>